<keyword evidence="4" id="KW-1185">Reference proteome</keyword>
<dbReference type="Pfam" id="PF01935">
    <property type="entry name" value="DUF87"/>
    <property type="match status" value="1"/>
</dbReference>
<evidence type="ECO:0000313" key="3">
    <source>
        <dbReference type="EMBL" id="MFC7614477.1"/>
    </source>
</evidence>
<accession>A0ABW2TNF2</accession>
<keyword evidence="3" id="KW-0067">ATP-binding</keyword>
<dbReference type="InterPro" id="IPR027417">
    <property type="entry name" value="P-loop_NTPase"/>
</dbReference>
<evidence type="ECO:0000313" key="4">
    <source>
        <dbReference type="Proteomes" id="UP001596512"/>
    </source>
</evidence>
<sequence length="216" mass="22881">MLGFDGEVRIELESLRKHAIIFAGSGSGKTVLLRRIVEECALRGVSAIVLDPNNDLARLGDAWPQPPADWLPGDAATAADYLGGTEVLVWTPGRAGGRPLSFHPLPDFAGVREDPDEFAAAVEAAVARLVPHARVAGARRPRRGARGAAGGPRALRAAGERDLSGFVDVLADLPEGSASSAPDGPRRPTWPRRCAPRWSTTRCSAARAGRPTRRSC</sequence>
<protein>
    <submittedName>
        <fullName evidence="3">Helicase HerA domain-containing protein</fullName>
    </submittedName>
</protein>
<dbReference type="SUPFAM" id="SSF52540">
    <property type="entry name" value="P-loop containing nucleoside triphosphate hydrolases"/>
    <property type="match status" value="1"/>
</dbReference>
<comment type="caution">
    <text evidence="3">The sequence shown here is derived from an EMBL/GenBank/DDBJ whole genome shotgun (WGS) entry which is preliminary data.</text>
</comment>
<organism evidence="3 4">
    <name type="scientific">Actinokineospora soli</name>
    <dbReference type="NCBI Taxonomy" id="1048753"/>
    <lineage>
        <taxon>Bacteria</taxon>
        <taxon>Bacillati</taxon>
        <taxon>Actinomycetota</taxon>
        <taxon>Actinomycetes</taxon>
        <taxon>Pseudonocardiales</taxon>
        <taxon>Pseudonocardiaceae</taxon>
        <taxon>Actinokineospora</taxon>
    </lineage>
</organism>
<dbReference type="InterPro" id="IPR002789">
    <property type="entry name" value="HerA_central"/>
</dbReference>
<dbReference type="Proteomes" id="UP001596512">
    <property type="component" value="Unassembled WGS sequence"/>
</dbReference>
<dbReference type="Gene3D" id="3.40.50.300">
    <property type="entry name" value="P-loop containing nucleotide triphosphate hydrolases"/>
    <property type="match status" value="1"/>
</dbReference>
<proteinExistence type="predicted"/>
<keyword evidence="3" id="KW-0378">Hydrolase</keyword>
<keyword evidence="3" id="KW-0547">Nucleotide-binding</keyword>
<name>A0ABW2TNF2_9PSEU</name>
<feature type="region of interest" description="Disordered" evidence="1">
    <location>
        <begin position="174"/>
        <end position="216"/>
    </location>
</feature>
<gene>
    <name evidence="3" type="ORF">ACFQV2_14055</name>
</gene>
<dbReference type="EMBL" id="JBHTEY010000004">
    <property type="protein sequence ID" value="MFC7614477.1"/>
    <property type="molecule type" value="Genomic_DNA"/>
</dbReference>
<reference evidence="4" key="1">
    <citation type="journal article" date="2019" name="Int. J. Syst. Evol. Microbiol.">
        <title>The Global Catalogue of Microorganisms (GCM) 10K type strain sequencing project: providing services to taxonomists for standard genome sequencing and annotation.</title>
        <authorList>
            <consortium name="The Broad Institute Genomics Platform"/>
            <consortium name="The Broad Institute Genome Sequencing Center for Infectious Disease"/>
            <person name="Wu L."/>
            <person name="Ma J."/>
        </authorList>
    </citation>
    <scope>NUCLEOTIDE SEQUENCE [LARGE SCALE GENOMIC DNA]</scope>
    <source>
        <strain evidence="4">JCM 17695</strain>
    </source>
</reference>
<keyword evidence="3" id="KW-0347">Helicase</keyword>
<feature type="domain" description="Helicase HerA central" evidence="2">
    <location>
        <begin position="7"/>
        <end position="60"/>
    </location>
</feature>
<evidence type="ECO:0000259" key="2">
    <source>
        <dbReference type="Pfam" id="PF01935"/>
    </source>
</evidence>
<dbReference type="GO" id="GO:0004386">
    <property type="term" value="F:helicase activity"/>
    <property type="evidence" value="ECO:0007669"/>
    <property type="project" value="UniProtKB-KW"/>
</dbReference>
<dbReference type="CDD" id="cd01127">
    <property type="entry name" value="TrwB_TraG_TraD_VirD4"/>
    <property type="match status" value="1"/>
</dbReference>
<evidence type="ECO:0000256" key="1">
    <source>
        <dbReference type="SAM" id="MobiDB-lite"/>
    </source>
</evidence>